<organism evidence="2 3">
    <name type="scientific">Oceanimonas pelagia</name>
    <dbReference type="NCBI Taxonomy" id="3028314"/>
    <lineage>
        <taxon>Bacteria</taxon>
        <taxon>Pseudomonadati</taxon>
        <taxon>Pseudomonadota</taxon>
        <taxon>Gammaproteobacteria</taxon>
        <taxon>Aeromonadales</taxon>
        <taxon>Aeromonadaceae</taxon>
        <taxon>Oceanimonas</taxon>
    </lineage>
</organism>
<dbReference type="Proteomes" id="UP001223802">
    <property type="component" value="Chromosome"/>
</dbReference>
<protein>
    <submittedName>
        <fullName evidence="2">Uncharacterized protein</fullName>
    </submittedName>
</protein>
<sequence length="133" mass="14158">MMRSLFGTSALAAVVAVGVGLAQPAQAVQVVKNLDLPATMKMDIEGDCDNRGSRVVLGPTLELNSIPVTVFFDGGGQHDYETDEYKVDLILDLNGVIDLPKQGADENGVTGNPKISVWMNGNLLFGPVRCNKL</sequence>
<dbReference type="AlphaFoldDB" id="A0AA50Q8U7"/>
<evidence type="ECO:0000256" key="1">
    <source>
        <dbReference type="SAM" id="SignalP"/>
    </source>
</evidence>
<feature type="chain" id="PRO_5041295047" evidence="1">
    <location>
        <begin position="28"/>
        <end position="133"/>
    </location>
</feature>
<evidence type="ECO:0000313" key="3">
    <source>
        <dbReference type="Proteomes" id="UP001223802"/>
    </source>
</evidence>
<accession>A0AA50Q8U7</accession>
<feature type="signal peptide" evidence="1">
    <location>
        <begin position="1"/>
        <end position="27"/>
    </location>
</feature>
<dbReference type="KEGG" id="ope:PU634_08245"/>
<dbReference type="RefSeq" id="WP_306763571.1">
    <property type="nucleotide sequence ID" value="NZ_CP118224.1"/>
</dbReference>
<gene>
    <name evidence="2" type="ORF">PU634_08245</name>
</gene>
<keyword evidence="1" id="KW-0732">Signal</keyword>
<keyword evidence="3" id="KW-1185">Reference proteome</keyword>
<name>A0AA50Q8U7_9GAMM</name>
<reference evidence="2 3" key="1">
    <citation type="submission" date="2023-02" db="EMBL/GenBank/DDBJ databases">
        <title>Complete genome sequence of a novel bacterium Oceanimonas sp. NTOU-MSR1 isolated from marine coast sediment.</title>
        <authorList>
            <person name="Yang H.-T."/>
            <person name="Chen Y.-L."/>
            <person name="Ho Y.-N."/>
        </authorList>
    </citation>
    <scope>NUCLEOTIDE SEQUENCE [LARGE SCALE GENOMIC DNA]</scope>
    <source>
        <strain evidence="2 3">NTOU-MSR1</strain>
    </source>
</reference>
<evidence type="ECO:0000313" key="2">
    <source>
        <dbReference type="EMBL" id="WMC12340.1"/>
    </source>
</evidence>
<dbReference type="EMBL" id="CP118224">
    <property type="protein sequence ID" value="WMC12340.1"/>
    <property type="molecule type" value="Genomic_DNA"/>
</dbReference>
<proteinExistence type="predicted"/>